<evidence type="ECO:0000313" key="2">
    <source>
        <dbReference type="EMBL" id="WMY76406.1"/>
    </source>
</evidence>
<reference evidence="2 3" key="1">
    <citation type="submission" date="2023-09" db="EMBL/GenBank/DDBJ databases">
        <title>Buttiauxella selenatireducens sp. nov., isolated from the rhizosphere of Cardamine hupingshanesis.</title>
        <authorList>
            <person name="Zhang S."/>
            <person name="Xu Z."/>
            <person name="Wang H."/>
            <person name="Guo Y."/>
        </authorList>
    </citation>
    <scope>NUCLEOTIDE SEQUENCE [LARGE SCALE GENOMIC DNA]</scope>
    <source>
        <strain evidence="2 3">R73</strain>
    </source>
</reference>
<name>A0ABY9SGY7_9ENTR</name>
<dbReference type="RefSeq" id="WP_309878780.1">
    <property type="nucleotide sequence ID" value="NZ_CP133838.1"/>
</dbReference>
<gene>
    <name evidence="2" type="ORF">RHD99_10980</name>
</gene>
<sequence length="606" mass="67320">MALFIGCLVPKKSPAEKLNLSTYSILKNAPNKKTAAIIIAGEFFQKFSDIAEHYFDAKVIVEKPGTDRPALDEWSTDLVWNKATGDVEYLGVNESTTTEIPTEELKSVKEMPPNFRGAVLSLFGPVERLTNAEYGRVIDLVNDDVSSPEREIAEAISRTSRFFALYPERQEVELTAMRENVRHGAQWTDYKKFLDKRLDAPADKRDAPFVDAERQKAADEKLRTPSGATAGRQNQTDRGAGFVMTHDILALEVALGLVGHNMDFDIYNLSSGVVNRAREIINNKEKPFPQWFESWRSIPGCLDYSRAITIYSVKCAPEGLGLRPGDLIGYLTKLLNETDHEHPAQEIIDAVCGIKSTESNGNEDATKQDDQSNLGIEDIGYAKNDGLEQSTVNASEPAQEPGPVRTVFSLEELETGQDVQTPTPLEMSQREIEVAIAINDALCGANNIMSPEDATELIAASNHKVDYIVACLIGDFITVDEHLVNPILTDEEIFYLMLDVLELWDDNSELRQDTLCTYAKEWRFSQVNREKSRAISTTETDAKPDNLFHTPAVLSHHFTYRQQLTTAALQGLCANPAHTASYDDLPGMASWLADSVISVQECGHGR</sequence>
<protein>
    <submittedName>
        <fullName evidence="2">Uncharacterized protein</fullName>
    </submittedName>
</protein>
<feature type="region of interest" description="Disordered" evidence="1">
    <location>
        <begin position="205"/>
        <end position="237"/>
    </location>
</feature>
<feature type="compositionally biased region" description="Basic and acidic residues" evidence="1">
    <location>
        <begin position="205"/>
        <end position="223"/>
    </location>
</feature>
<proteinExistence type="predicted"/>
<organism evidence="2 3">
    <name type="scientific">Buttiauxella selenatireducens</name>
    <dbReference type="NCBI Taxonomy" id="3073902"/>
    <lineage>
        <taxon>Bacteria</taxon>
        <taxon>Pseudomonadati</taxon>
        <taxon>Pseudomonadota</taxon>
        <taxon>Gammaproteobacteria</taxon>
        <taxon>Enterobacterales</taxon>
        <taxon>Enterobacteriaceae</taxon>
        <taxon>Buttiauxella</taxon>
    </lineage>
</organism>
<dbReference type="EMBL" id="CP133838">
    <property type="protein sequence ID" value="WMY76406.1"/>
    <property type="molecule type" value="Genomic_DNA"/>
</dbReference>
<dbReference type="Proteomes" id="UP001246690">
    <property type="component" value="Chromosome"/>
</dbReference>
<evidence type="ECO:0000313" key="3">
    <source>
        <dbReference type="Proteomes" id="UP001246690"/>
    </source>
</evidence>
<keyword evidence="3" id="KW-1185">Reference proteome</keyword>
<evidence type="ECO:0000256" key="1">
    <source>
        <dbReference type="SAM" id="MobiDB-lite"/>
    </source>
</evidence>
<accession>A0ABY9SGY7</accession>